<dbReference type="Proteomes" id="UP001151760">
    <property type="component" value="Unassembled WGS sequence"/>
</dbReference>
<protein>
    <submittedName>
        <fullName evidence="2">Uncharacterized protein</fullName>
    </submittedName>
</protein>
<proteinExistence type="predicted"/>
<keyword evidence="3" id="KW-1185">Reference proteome</keyword>
<evidence type="ECO:0000313" key="2">
    <source>
        <dbReference type="EMBL" id="GJS88457.1"/>
    </source>
</evidence>
<name>A0ABQ4ZF28_9ASTR</name>
<gene>
    <name evidence="2" type="ORF">Tco_0771093</name>
</gene>
<sequence>MKKGRPLVEDPVNARVPSKRKRKAGPTNKPSPSKKGCAGPINQDGVANGVEDMANGEEVQVDGVDEMANGEEDRADEDLVDIEVEFENVEVGRKFENIEVEFELIGVEVINKEQDDGVDLHDDSVDLQDDGVDLQDDGVELQDDGYNIQAAIAPATVRTRRQSQILVMRIWNRRPMPTVNGKGTTPEKAFLIL</sequence>
<evidence type="ECO:0000256" key="1">
    <source>
        <dbReference type="SAM" id="MobiDB-lite"/>
    </source>
</evidence>
<accession>A0ABQ4ZF28</accession>
<organism evidence="2 3">
    <name type="scientific">Tanacetum coccineum</name>
    <dbReference type="NCBI Taxonomy" id="301880"/>
    <lineage>
        <taxon>Eukaryota</taxon>
        <taxon>Viridiplantae</taxon>
        <taxon>Streptophyta</taxon>
        <taxon>Embryophyta</taxon>
        <taxon>Tracheophyta</taxon>
        <taxon>Spermatophyta</taxon>
        <taxon>Magnoliopsida</taxon>
        <taxon>eudicotyledons</taxon>
        <taxon>Gunneridae</taxon>
        <taxon>Pentapetalae</taxon>
        <taxon>asterids</taxon>
        <taxon>campanulids</taxon>
        <taxon>Asterales</taxon>
        <taxon>Asteraceae</taxon>
        <taxon>Asteroideae</taxon>
        <taxon>Anthemideae</taxon>
        <taxon>Anthemidinae</taxon>
        <taxon>Tanacetum</taxon>
    </lineage>
</organism>
<comment type="caution">
    <text evidence="2">The sequence shown here is derived from an EMBL/GenBank/DDBJ whole genome shotgun (WGS) entry which is preliminary data.</text>
</comment>
<reference evidence="2" key="1">
    <citation type="journal article" date="2022" name="Int. J. Mol. Sci.">
        <title>Draft Genome of Tanacetum Coccineum: Genomic Comparison of Closely Related Tanacetum-Family Plants.</title>
        <authorList>
            <person name="Yamashiro T."/>
            <person name="Shiraishi A."/>
            <person name="Nakayama K."/>
            <person name="Satake H."/>
        </authorList>
    </citation>
    <scope>NUCLEOTIDE SEQUENCE</scope>
</reference>
<reference evidence="2" key="2">
    <citation type="submission" date="2022-01" db="EMBL/GenBank/DDBJ databases">
        <authorList>
            <person name="Yamashiro T."/>
            <person name="Shiraishi A."/>
            <person name="Satake H."/>
            <person name="Nakayama K."/>
        </authorList>
    </citation>
    <scope>NUCLEOTIDE SEQUENCE</scope>
</reference>
<dbReference type="EMBL" id="BQNB010011274">
    <property type="protein sequence ID" value="GJS88457.1"/>
    <property type="molecule type" value="Genomic_DNA"/>
</dbReference>
<evidence type="ECO:0000313" key="3">
    <source>
        <dbReference type="Proteomes" id="UP001151760"/>
    </source>
</evidence>
<feature type="region of interest" description="Disordered" evidence="1">
    <location>
        <begin position="1"/>
        <end position="57"/>
    </location>
</feature>